<name>A0A7J7JEW8_BUGNE</name>
<dbReference type="OrthoDB" id="26525at2759"/>
<protein>
    <submittedName>
        <fullName evidence="2">Uncharacterized protein</fullName>
    </submittedName>
</protein>
<evidence type="ECO:0000256" key="1">
    <source>
        <dbReference type="SAM" id="MobiDB-lite"/>
    </source>
</evidence>
<feature type="region of interest" description="Disordered" evidence="1">
    <location>
        <begin position="511"/>
        <end position="533"/>
    </location>
</feature>
<keyword evidence="3" id="KW-1185">Reference proteome</keyword>
<comment type="caution">
    <text evidence="2">The sequence shown here is derived from an EMBL/GenBank/DDBJ whole genome shotgun (WGS) entry which is preliminary data.</text>
</comment>
<organism evidence="2 3">
    <name type="scientific">Bugula neritina</name>
    <name type="common">Brown bryozoan</name>
    <name type="synonym">Sertularia neritina</name>
    <dbReference type="NCBI Taxonomy" id="10212"/>
    <lineage>
        <taxon>Eukaryota</taxon>
        <taxon>Metazoa</taxon>
        <taxon>Spiralia</taxon>
        <taxon>Lophotrochozoa</taxon>
        <taxon>Bryozoa</taxon>
        <taxon>Gymnolaemata</taxon>
        <taxon>Cheilostomatida</taxon>
        <taxon>Flustrina</taxon>
        <taxon>Buguloidea</taxon>
        <taxon>Bugulidae</taxon>
        <taxon>Bugula</taxon>
    </lineage>
</organism>
<accession>A0A7J7JEW8</accession>
<reference evidence="2" key="1">
    <citation type="submission" date="2020-06" db="EMBL/GenBank/DDBJ databases">
        <title>Draft genome of Bugula neritina, a colonial animal packing powerful symbionts and potential medicines.</title>
        <authorList>
            <person name="Rayko M."/>
        </authorList>
    </citation>
    <scope>NUCLEOTIDE SEQUENCE [LARGE SCALE GENOMIC DNA]</scope>
    <source>
        <strain evidence="2">Kwan_BN1</strain>
    </source>
</reference>
<evidence type="ECO:0000313" key="3">
    <source>
        <dbReference type="Proteomes" id="UP000593567"/>
    </source>
</evidence>
<proteinExistence type="predicted"/>
<sequence length="653" mass="74577">MEAFASRQREELYGDKRYKEGAQLRDRLTASHILRDGEFNIEKTSSKPGFQWSTVTYDDYRRTFQTTGQGKQYDESYKQMTGSDIPIKYEGIPLDTYCHTSMKDAYVDKGVNQKREYIGHNPTTNWPDMTPTLIKDKKLGHSEYKELYIPREDVELHRPQYAKVKTSNVKLPLPFDEKKHKINVNLGSEPKLEGGVQSEASSQFLRTTPKKYDGAGIRRMKEQMEWNSSVFQHGDYNNEDDKLAHTLFQTDFGKKAKTEPFDWQRNDNSEQQLDATIQQKLHFMPKLIESSMSSDTARRDGEDGKKYHINAHFHLGSHADKSMSVYDKDYLPFGSQRKPDRIKPDDAKVLSSNVGSTAYRTSNREDYYGTTGGAICEDTKAIRKANMEKQISRHINFENNADDTKMYSVFSRDFRGPPKDYKTMKPATEKKCEFNFLDSNGMMPHQTKRLLDNTENSDNFRGAAGVSQLVMNSDKARVKSAAKRRLKSGRRAHFVLGTSQLSYNTVSADTFTGKPREDEHIPAAGKTEKPSKEFSHFTMSENTEDMLGDTYAPSIQESRAIKDIYSTKGGDQAMLPTSSTVTMSDFTPIEKRAYTVPQLRQIKAEQIKTGKATAKTHFFHTDTSCRNNYESTTMASFIKPERMSGQVNLSPLY</sequence>
<feature type="compositionally biased region" description="Basic and acidic residues" evidence="1">
    <location>
        <begin position="514"/>
        <end position="533"/>
    </location>
</feature>
<gene>
    <name evidence="2" type="ORF">EB796_017536</name>
</gene>
<dbReference type="AlphaFoldDB" id="A0A7J7JEW8"/>
<dbReference type="Proteomes" id="UP000593567">
    <property type="component" value="Unassembled WGS sequence"/>
</dbReference>
<dbReference type="EMBL" id="VXIV02002612">
    <property type="protein sequence ID" value="KAF6024141.1"/>
    <property type="molecule type" value="Genomic_DNA"/>
</dbReference>
<evidence type="ECO:0000313" key="2">
    <source>
        <dbReference type="EMBL" id="KAF6024141.1"/>
    </source>
</evidence>